<keyword evidence="6 12" id="KW-0418">Kinase</keyword>
<feature type="region of interest" description="Disordered" evidence="10">
    <location>
        <begin position="292"/>
        <end position="317"/>
    </location>
</feature>
<evidence type="ECO:0000256" key="5">
    <source>
        <dbReference type="ARBA" id="ARBA00022741"/>
    </source>
</evidence>
<dbReference type="CDD" id="cd05574">
    <property type="entry name" value="STKc_phototropin_like"/>
    <property type="match status" value="1"/>
</dbReference>
<protein>
    <recommendedName>
        <fullName evidence="2">non-specific serine/threonine protein kinase</fullName>
        <ecNumber evidence="2">2.7.11.1</ecNumber>
    </recommendedName>
</protein>
<evidence type="ECO:0000256" key="10">
    <source>
        <dbReference type="SAM" id="MobiDB-lite"/>
    </source>
</evidence>
<dbReference type="Gene3D" id="3.30.200.20">
    <property type="entry name" value="Phosphorylase Kinase, domain 1"/>
    <property type="match status" value="1"/>
</dbReference>
<dbReference type="InterPro" id="IPR000719">
    <property type="entry name" value="Prot_kinase_dom"/>
</dbReference>
<feature type="region of interest" description="Disordered" evidence="10">
    <location>
        <begin position="182"/>
        <end position="206"/>
    </location>
</feature>
<reference evidence="12" key="1">
    <citation type="submission" date="2023-02" db="EMBL/GenBank/DDBJ databases">
        <title>Genome of toxic invasive species Heracleum sosnowskyi carries increased number of genes despite the absence of recent whole-genome duplications.</title>
        <authorList>
            <person name="Schelkunov M."/>
            <person name="Shtratnikova V."/>
            <person name="Makarenko M."/>
            <person name="Klepikova A."/>
            <person name="Omelchenko D."/>
            <person name="Novikova G."/>
            <person name="Obukhova E."/>
            <person name="Bogdanov V."/>
            <person name="Penin A."/>
            <person name="Logacheva M."/>
        </authorList>
    </citation>
    <scope>NUCLEOTIDE SEQUENCE</scope>
    <source>
        <strain evidence="12">Hsosn_3</strain>
        <tissue evidence="12">Leaf</tissue>
    </source>
</reference>
<evidence type="ECO:0000256" key="1">
    <source>
        <dbReference type="ARBA" id="ARBA00009903"/>
    </source>
</evidence>
<keyword evidence="13" id="KW-1185">Reference proteome</keyword>
<keyword evidence="3" id="KW-0723">Serine/threonine-protein kinase</keyword>
<dbReference type="FunFam" id="1.10.510.10:FF:000020">
    <property type="entry name" value="serine/threonine-protein kinase D6PK-like"/>
    <property type="match status" value="1"/>
</dbReference>
<dbReference type="EMBL" id="JAUIZM010000004">
    <property type="protein sequence ID" value="KAK1389606.1"/>
    <property type="molecule type" value="Genomic_DNA"/>
</dbReference>
<accession>A0AAD8IRI3</accession>
<feature type="compositionally biased region" description="Low complexity" evidence="10">
    <location>
        <begin position="438"/>
        <end position="447"/>
    </location>
</feature>
<feature type="domain" description="Protein kinase" evidence="11">
    <location>
        <begin position="493"/>
        <end position="826"/>
    </location>
</feature>
<evidence type="ECO:0000256" key="3">
    <source>
        <dbReference type="ARBA" id="ARBA00022527"/>
    </source>
</evidence>
<sequence length="877" mass="96494">MSSFYGTGEIVELDEEQHSSPNFQGIHQINAHGKAKKPSMMKQGRISPIEDDINKLFEGINIKTSSRGASPDNRVAFALPTKKDSKRPMRVSTSTSGIGFSEQVSLKQALRGLCISQASEMAAIKRLSKPPGSPAMSESGNVSTLYKSIVVESGESGHPRVEAKYGRFEVSLVSEVGTSGSMEKGTQIYSEPKSQSSNHSAHSSPRFAVPLTAKKKVSSLGQNEDVFASMKVNKQPAKVEPLQEEVGRSVASLPGHSTDDDFSKYVRSISAAVKLKKVVDENISASTNLSNKAASRLRRKGKFQRVRSSPKTVSSNKFGKLTKRAPRIFKPVIKNKNIAKKKPKQSSTSNGHDVVNCDLDIRTSNLVCQKCQCSLVDSKKESDRDYPVPGSVVLSTESSSTNINKASSKTNFNFNACAVVPKTSNNSRSRGKGEFSHSSKSSIGEFSSSTSLSEESYLSGSSYGNRPHMSKNSRWEAVQHVMKQYGFLGLGHFNLLKKLGGGDIGTVYLAELIGTSCLFAIKVMDNEFLAKRKKMPRAQTEREILRILDHPFLPTLYAQFISDDLSCLVMEYCPGGDLHVLRQKQPSRFFPEQAARFYVAEVLLALEYLHMLGIVYRDLKPENILVREDGHIMLSDFDLSLRCAVNPMLLKSSSLVIEPPRVSGPCAGSKCIDPFCMKPSCQVSCFTPRLLPVSGKVRKAKADLAMRMRSLPLLVAEPTEARSNSFVGTHEYLAPEIIKGEGHGSAVDWWTFGVFLYELLYGKTPFKGAGNEETLANVVLQSLQFPDTPIVSFQARDLIRGLLVKEPEYRLGYTRGAAEIKQHPFFEGLNWALIRCAVPPEVPEPYDAIVPKFVSRGKGGNYLEYGATGENLEFELF</sequence>
<feature type="region of interest" description="Disordered" evidence="10">
    <location>
        <begin position="423"/>
        <end position="447"/>
    </location>
</feature>
<dbReference type="SUPFAM" id="SSF56112">
    <property type="entry name" value="Protein kinase-like (PK-like)"/>
    <property type="match status" value="1"/>
</dbReference>
<comment type="catalytic activity">
    <reaction evidence="8">
        <text>L-threonyl-[protein] + ATP = O-phospho-L-threonyl-[protein] + ADP + H(+)</text>
        <dbReference type="Rhea" id="RHEA:46608"/>
        <dbReference type="Rhea" id="RHEA-COMP:11060"/>
        <dbReference type="Rhea" id="RHEA-COMP:11605"/>
        <dbReference type="ChEBI" id="CHEBI:15378"/>
        <dbReference type="ChEBI" id="CHEBI:30013"/>
        <dbReference type="ChEBI" id="CHEBI:30616"/>
        <dbReference type="ChEBI" id="CHEBI:61977"/>
        <dbReference type="ChEBI" id="CHEBI:456216"/>
        <dbReference type="EC" id="2.7.11.1"/>
    </reaction>
</comment>
<dbReference type="GO" id="GO:0004674">
    <property type="term" value="F:protein serine/threonine kinase activity"/>
    <property type="evidence" value="ECO:0007669"/>
    <property type="project" value="UniProtKB-KW"/>
</dbReference>
<evidence type="ECO:0000313" key="12">
    <source>
        <dbReference type="EMBL" id="KAK1389606.1"/>
    </source>
</evidence>
<dbReference type="PROSITE" id="PS00108">
    <property type="entry name" value="PROTEIN_KINASE_ST"/>
    <property type="match status" value="1"/>
</dbReference>
<evidence type="ECO:0000313" key="13">
    <source>
        <dbReference type="Proteomes" id="UP001237642"/>
    </source>
</evidence>
<comment type="caution">
    <text evidence="12">The sequence shown here is derived from an EMBL/GenBank/DDBJ whole genome shotgun (WGS) entry which is preliminary data.</text>
</comment>
<dbReference type="Pfam" id="PF00069">
    <property type="entry name" value="Pkinase"/>
    <property type="match status" value="2"/>
</dbReference>
<evidence type="ECO:0000256" key="9">
    <source>
        <dbReference type="ARBA" id="ARBA00048679"/>
    </source>
</evidence>
<dbReference type="AlphaFoldDB" id="A0AAD8IRI3"/>
<evidence type="ECO:0000256" key="4">
    <source>
        <dbReference type="ARBA" id="ARBA00022679"/>
    </source>
</evidence>
<comment type="catalytic activity">
    <reaction evidence="9">
        <text>L-seryl-[protein] + ATP = O-phospho-L-seryl-[protein] + ADP + H(+)</text>
        <dbReference type="Rhea" id="RHEA:17989"/>
        <dbReference type="Rhea" id="RHEA-COMP:9863"/>
        <dbReference type="Rhea" id="RHEA-COMP:11604"/>
        <dbReference type="ChEBI" id="CHEBI:15378"/>
        <dbReference type="ChEBI" id="CHEBI:29999"/>
        <dbReference type="ChEBI" id="CHEBI:30616"/>
        <dbReference type="ChEBI" id="CHEBI:83421"/>
        <dbReference type="ChEBI" id="CHEBI:456216"/>
        <dbReference type="EC" id="2.7.11.1"/>
    </reaction>
</comment>
<dbReference type="FunFam" id="3.30.200.20:FF:000032">
    <property type="entry name" value="Serine/threonine-protein kinase D6PK-like"/>
    <property type="match status" value="1"/>
</dbReference>
<dbReference type="Gene3D" id="1.10.510.10">
    <property type="entry name" value="Transferase(Phosphotransferase) domain 1"/>
    <property type="match status" value="2"/>
</dbReference>
<evidence type="ECO:0000256" key="7">
    <source>
        <dbReference type="ARBA" id="ARBA00022840"/>
    </source>
</evidence>
<dbReference type="Proteomes" id="UP001237642">
    <property type="component" value="Unassembled WGS sequence"/>
</dbReference>
<dbReference type="SMART" id="SM00220">
    <property type="entry name" value="S_TKc"/>
    <property type="match status" value="1"/>
</dbReference>
<dbReference type="PROSITE" id="PS50011">
    <property type="entry name" value="PROTEIN_KINASE_DOM"/>
    <property type="match status" value="1"/>
</dbReference>
<dbReference type="PANTHER" id="PTHR45637">
    <property type="entry name" value="FLIPPASE KINASE 1-RELATED"/>
    <property type="match status" value="1"/>
</dbReference>
<dbReference type="FunFam" id="1.10.510.10:FF:000028">
    <property type="entry name" value="serine/threonine-protein kinase D6PK-like"/>
    <property type="match status" value="1"/>
</dbReference>
<keyword evidence="5" id="KW-0547">Nucleotide-binding</keyword>
<feature type="compositionally biased region" description="Polar residues" evidence="10">
    <location>
        <begin position="306"/>
        <end position="317"/>
    </location>
</feature>
<evidence type="ECO:0000256" key="2">
    <source>
        <dbReference type="ARBA" id="ARBA00012513"/>
    </source>
</evidence>
<feature type="compositionally biased region" description="Basic residues" evidence="10">
    <location>
        <begin position="295"/>
        <end position="305"/>
    </location>
</feature>
<dbReference type="InterPro" id="IPR011009">
    <property type="entry name" value="Kinase-like_dom_sf"/>
</dbReference>
<keyword evidence="7" id="KW-0067">ATP-binding</keyword>
<evidence type="ECO:0000256" key="8">
    <source>
        <dbReference type="ARBA" id="ARBA00047899"/>
    </source>
</evidence>
<comment type="similarity">
    <text evidence="1">Belongs to the protein kinase superfamily. AGC Ser/Thr protein kinase family.</text>
</comment>
<dbReference type="InterPro" id="IPR008271">
    <property type="entry name" value="Ser/Thr_kinase_AS"/>
</dbReference>
<name>A0AAD8IRI3_9APIA</name>
<dbReference type="GO" id="GO:0005524">
    <property type="term" value="F:ATP binding"/>
    <property type="evidence" value="ECO:0007669"/>
    <property type="project" value="UniProtKB-KW"/>
</dbReference>
<proteinExistence type="inferred from homology"/>
<evidence type="ECO:0000259" key="11">
    <source>
        <dbReference type="PROSITE" id="PS50011"/>
    </source>
</evidence>
<dbReference type="EC" id="2.7.11.1" evidence="2"/>
<evidence type="ECO:0000256" key="6">
    <source>
        <dbReference type="ARBA" id="ARBA00022777"/>
    </source>
</evidence>
<reference evidence="12" key="2">
    <citation type="submission" date="2023-05" db="EMBL/GenBank/DDBJ databases">
        <authorList>
            <person name="Schelkunov M.I."/>
        </authorList>
    </citation>
    <scope>NUCLEOTIDE SEQUENCE</scope>
    <source>
        <strain evidence="12">Hsosn_3</strain>
        <tissue evidence="12">Leaf</tissue>
    </source>
</reference>
<gene>
    <name evidence="12" type="ORF">POM88_017784</name>
</gene>
<organism evidence="12 13">
    <name type="scientific">Heracleum sosnowskyi</name>
    <dbReference type="NCBI Taxonomy" id="360622"/>
    <lineage>
        <taxon>Eukaryota</taxon>
        <taxon>Viridiplantae</taxon>
        <taxon>Streptophyta</taxon>
        <taxon>Embryophyta</taxon>
        <taxon>Tracheophyta</taxon>
        <taxon>Spermatophyta</taxon>
        <taxon>Magnoliopsida</taxon>
        <taxon>eudicotyledons</taxon>
        <taxon>Gunneridae</taxon>
        <taxon>Pentapetalae</taxon>
        <taxon>asterids</taxon>
        <taxon>campanulids</taxon>
        <taxon>Apiales</taxon>
        <taxon>Apiaceae</taxon>
        <taxon>Apioideae</taxon>
        <taxon>apioid superclade</taxon>
        <taxon>Tordylieae</taxon>
        <taxon>Tordyliinae</taxon>
        <taxon>Heracleum</taxon>
    </lineage>
</organism>
<keyword evidence="4" id="KW-0808">Transferase</keyword>
<feature type="compositionally biased region" description="Low complexity" evidence="10">
    <location>
        <begin position="194"/>
        <end position="204"/>
    </location>
</feature>